<dbReference type="CDD" id="cd08249">
    <property type="entry name" value="enoyl_reductase_like"/>
    <property type="match status" value="1"/>
</dbReference>
<dbReference type="Gene3D" id="3.40.50.720">
    <property type="entry name" value="NAD(P)-binding Rossmann-like Domain"/>
    <property type="match status" value="1"/>
</dbReference>
<dbReference type="Pfam" id="PF08240">
    <property type="entry name" value="ADH_N"/>
    <property type="match status" value="1"/>
</dbReference>
<dbReference type="InterPro" id="IPR020843">
    <property type="entry name" value="ER"/>
</dbReference>
<reference evidence="5" key="1">
    <citation type="submission" date="2020-01" db="EMBL/GenBank/DDBJ databases">
        <authorList>
            <consortium name="DOE Joint Genome Institute"/>
            <person name="Haridas S."/>
            <person name="Albert R."/>
            <person name="Binder M."/>
            <person name="Bloem J."/>
            <person name="Labutti K."/>
            <person name="Salamov A."/>
            <person name="Andreopoulos B."/>
            <person name="Baker S.E."/>
            <person name="Barry K."/>
            <person name="Bills G."/>
            <person name="Bluhm B.H."/>
            <person name="Cannon C."/>
            <person name="Castanera R."/>
            <person name="Culley D.E."/>
            <person name="Daum C."/>
            <person name="Ezra D."/>
            <person name="Gonzalez J.B."/>
            <person name="Henrissat B."/>
            <person name="Kuo A."/>
            <person name="Liang C."/>
            <person name="Lipzen A."/>
            <person name="Lutzoni F."/>
            <person name="Magnuson J."/>
            <person name="Mondo S."/>
            <person name="Nolan M."/>
            <person name="Ohm R."/>
            <person name="Pangilinan J."/>
            <person name="Park H.-J."/>
            <person name="Ramirez L."/>
            <person name="Alfaro M."/>
            <person name="Sun H."/>
            <person name="Tritt A."/>
            <person name="Yoshinaga Y."/>
            <person name="Zwiers L.-H."/>
            <person name="Turgeon B.G."/>
            <person name="Goodwin S.B."/>
            <person name="Spatafora J.W."/>
            <person name="Crous P.W."/>
            <person name="Grigoriev I.V."/>
        </authorList>
    </citation>
    <scope>NUCLEOTIDE SEQUENCE</scope>
    <source>
        <strain evidence="5">IPT5</strain>
    </source>
</reference>
<evidence type="ECO:0000256" key="3">
    <source>
        <dbReference type="ARBA" id="ARBA00023002"/>
    </source>
</evidence>
<dbReference type="OrthoDB" id="3233595at2759"/>
<evidence type="ECO:0000256" key="1">
    <source>
        <dbReference type="ARBA" id="ARBA00008072"/>
    </source>
</evidence>
<dbReference type="GO" id="GO:0016651">
    <property type="term" value="F:oxidoreductase activity, acting on NAD(P)H"/>
    <property type="evidence" value="ECO:0007669"/>
    <property type="project" value="InterPro"/>
</dbReference>
<name>A0A6A7AST0_9PLEO</name>
<dbReference type="EMBL" id="MU006342">
    <property type="protein sequence ID" value="KAF2845804.1"/>
    <property type="molecule type" value="Genomic_DNA"/>
</dbReference>
<proteinExistence type="inferred from homology"/>
<evidence type="ECO:0000313" key="6">
    <source>
        <dbReference type="Proteomes" id="UP000799423"/>
    </source>
</evidence>
<accession>A0A6A7AST0</accession>
<dbReference type="InterPro" id="IPR047122">
    <property type="entry name" value="Trans-enoyl_RdTase-like"/>
</dbReference>
<organism evidence="5 6">
    <name type="scientific">Plenodomus tracheiphilus IPT5</name>
    <dbReference type="NCBI Taxonomy" id="1408161"/>
    <lineage>
        <taxon>Eukaryota</taxon>
        <taxon>Fungi</taxon>
        <taxon>Dikarya</taxon>
        <taxon>Ascomycota</taxon>
        <taxon>Pezizomycotina</taxon>
        <taxon>Dothideomycetes</taxon>
        <taxon>Pleosporomycetidae</taxon>
        <taxon>Pleosporales</taxon>
        <taxon>Pleosporineae</taxon>
        <taxon>Leptosphaeriaceae</taxon>
        <taxon>Plenodomus</taxon>
    </lineage>
</organism>
<dbReference type="InterPro" id="IPR036291">
    <property type="entry name" value="NAD(P)-bd_dom_sf"/>
</dbReference>
<comment type="subunit">
    <text evidence="2">Monomer.</text>
</comment>
<dbReference type="PANTHER" id="PTHR45348:SF5">
    <property type="entry name" value="OXIDOREDUCTASE, PUTATIVE (AFU_ORTHOLOGUE AFUA_8G01420)-RELATED"/>
    <property type="match status" value="1"/>
</dbReference>
<dbReference type="AlphaFoldDB" id="A0A6A7AST0"/>
<dbReference type="Gene3D" id="3.90.180.10">
    <property type="entry name" value="Medium-chain alcohol dehydrogenases, catalytic domain"/>
    <property type="match status" value="1"/>
</dbReference>
<protein>
    <submittedName>
        <fullName evidence="5">GroES-like protein</fullName>
    </submittedName>
</protein>
<keyword evidence="6" id="KW-1185">Reference proteome</keyword>
<sequence length="358" mass="38188">MSLPKTMSEGIVQTSVEVNIVQSPVPTPSKGEVLIRVVYSGCNPKDWKLVVYEGQPLNSGDDIAGIVESVGPDVSEFKSGDRVAAFHSMRTSGGSFAEFAIAPASTTFILPPKISFEAGSTVPLAALTAAIALYHNLGLSPPWMPANNPTPVLIYGASTAVGAYAIKFAARSNLHPIIAIAGKGRSMVEGLIDKSKGDVIIDYREGNETMTRRIREALNKQGQLSIAHALDCIAEPNTLELLADVVEPKGHATFVLHERDYNVAAKTLRTSITFVGYVHTGAFHAEANQGINYTADGRGEDFGYVYTRLISKGLLDGWFTPHPHEAIPDGLKGLSGALKNLRDGKVSASKYAIRIGTA</sequence>
<evidence type="ECO:0000256" key="2">
    <source>
        <dbReference type="ARBA" id="ARBA00011245"/>
    </source>
</evidence>
<dbReference type="PANTHER" id="PTHR45348">
    <property type="entry name" value="HYPOTHETICAL OXIDOREDUCTASE (EUROFUNG)"/>
    <property type="match status" value="1"/>
</dbReference>
<dbReference type="SMART" id="SM00829">
    <property type="entry name" value="PKS_ER"/>
    <property type="match status" value="1"/>
</dbReference>
<dbReference type="SUPFAM" id="SSF51735">
    <property type="entry name" value="NAD(P)-binding Rossmann-fold domains"/>
    <property type="match status" value="1"/>
</dbReference>
<evidence type="ECO:0000313" key="5">
    <source>
        <dbReference type="EMBL" id="KAF2845804.1"/>
    </source>
</evidence>
<feature type="domain" description="Enoyl reductase (ER)" evidence="4">
    <location>
        <begin position="15"/>
        <end position="353"/>
    </location>
</feature>
<evidence type="ECO:0000259" key="4">
    <source>
        <dbReference type="SMART" id="SM00829"/>
    </source>
</evidence>
<comment type="similarity">
    <text evidence="1">Belongs to the zinc-containing alcohol dehydrogenase family.</text>
</comment>
<dbReference type="Proteomes" id="UP000799423">
    <property type="component" value="Unassembled WGS sequence"/>
</dbReference>
<gene>
    <name evidence="5" type="ORF">T440DRAFT_434113</name>
</gene>
<dbReference type="InterPro" id="IPR013154">
    <property type="entry name" value="ADH-like_N"/>
</dbReference>
<dbReference type="SUPFAM" id="SSF50129">
    <property type="entry name" value="GroES-like"/>
    <property type="match status" value="1"/>
</dbReference>
<keyword evidence="3" id="KW-0560">Oxidoreductase</keyword>
<dbReference type="InterPro" id="IPR011032">
    <property type="entry name" value="GroES-like_sf"/>
</dbReference>